<dbReference type="InterPro" id="IPR047196">
    <property type="entry name" value="YidC_ALB_C"/>
</dbReference>
<organism evidence="12 13">
    <name type="scientific">Pseudobutyrivibrio xylanivorans</name>
    <dbReference type="NCBI Taxonomy" id="185007"/>
    <lineage>
        <taxon>Bacteria</taxon>
        <taxon>Bacillati</taxon>
        <taxon>Bacillota</taxon>
        <taxon>Clostridia</taxon>
        <taxon>Lachnospirales</taxon>
        <taxon>Lachnospiraceae</taxon>
        <taxon>Pseudobutyrivibrio</taxon>
    </lineage>
</organism>
<evidence type="ECO:0000256" key="9">
    <source>
        <dbReference type="RuleBase" id="RU003945"/>
    </source>
</evidence>
<feature type="domain" description="Membrane insertase YidC/Oxa/ALB C-terminal" evidence="11">
    <location>
        <begin position="41"/>
        <end position="334"/>
    </location>
</feature>
<evidence type="ECO:0000313" key="12">
    <source>
        <dbReference type="EMBL" id="SCZ80636.1"/>
    </source>
</evidence>
<keyword evidence="7 10" id="KW-0472">Membrane</keyword>
<accession>A0A1G5S2W0</accession>
<feature type="transmembrane region" description="Helical" evidence="10">
    <location>
        <begin position="297"/>
        <end position="320"/>
    </location>
</feature>
<evidence type="ECO:0000256" key="10">
    <source>
        <dbReference type="SAM" id="Phobius"/>
    </source>
</evidence>
<reference evidence="12 13" key="1">
    <citation type="submission" date="2016-10" db="EMBL/GenBank/DDBJ databases">
        <authorList>
            <person name="de Groot N.N."/>
        </authorList>
    </citation>
    <scope>NUCLEOTIDE SEQUENCE [LARGE SCALE GENOMIC DNA]</scope>
    <source>
        <strain evidence="12 13">DSM 10317</strain>
    </source>
</reference>
<protein>
    <submittedName>
        <fullName evidence="12">YidC/Oxa1 family membrane protein insertase</fullName>
    </submittedName>
</protein>
<evidence type="ECO:0000313" key="13">
    <source>
        <dbReference type="Proteomes" id="UP000199428"/>
    </source>
</evidence>
<dbReference type="GO" id="GO:0032977">
    <property type="term" value="F:membrane insertase activity"/>
    <property type="evidence" value="ECO:0007669"/>
    <property type="project" value="InterPro"/>
</dbReference>
<dbReference type="RefSeq" id="WP_242870463.1">
    <property type="nucleotide sequence ID" value="NZ_FMWK01000015.1"/>
</dbReference>
<dbReference type="AlphaFoldDB" id="A0A1G5S2W0"/>
<sequence length="424" mass="47506">MSELLLTAYDGSILGPIAKVLGWFMDKIYILLASIGIENIALTIVIFTIFIYLCMFPLTYKQQKFAVLTRKMQPEMKAIQDKYKGKKDQASMQAQQSETQALYDKYGISPTGSCVYMLIQMPILFALYRVFYNVPAYISSVKNVFTELVNGIMATDGFATTMQTIYEESGVKNLKPDFTAADTSVVSDSIIDVLYKLPTAGWEAVTSNFPNLASSVDTVVAKLEKINYLFILNISDTPLNLIKDGWSANTKNFGLIICALLIPLFSYLTQMLNIKLTPTSTEGQSEQMAQQMKTMNLMMPLMSLFICFSVPVGLGLYWIAGAVVRIIQQYFLNKHFEKIDLESIIEKNKEKAAVKAEKRGIRQAQIYEAARMSTKATTMTEKANMLSNDSETLKKAEEFRSKANSGSLASKANLVKEFNEMNNK</sequence>
<comment type="subcellular location">
    <subcellularLocation>
        <location evidence="1">Cell membrane</location>
        <topology evidence="1">Multi-pass membrane protein</topology>
    </subcellularLocation>
    <subcellularLocation>
        <location evidence="9">Membrane</location>
        <topology evidence="9">Multi-pass membrane protein</topology>
    </subcellularLocation>
</comment>
<keyword evidence="4 9" id="KW-0812">Transmembrane</keyword>
<evidence type="ECO:0000256" key="5">
    <source>
        <dbReference type="ARBA" id="ARBA00022927"/>
    </source>
</evidence>
<dbReference type="GO" id="GO:0005886">
    <property type="term" value="C:plasma membrane"/>
    <property type="evidence" value="ECO:0007669"/>
    <property type="project" value="UniProtKB-SubCell"/>
</dbReference>
<feature type="transmembrane region" description="Helical" evidence="10">
    <location>
        <begin position="114"/>
        <end position="132"/>
    </location>
</feature>
<keyword evidence="8" id="KW-0143">Chaperone</keyword>
<dbReference type="NCBIfam" id="TIGR03592">
    <property type="entry name" value="yidC_oxa1_cterm"/>
    <property type="match status" value="1"/>
</dbReference>
<dbReference type="EMBL" id="FMWK01000015">
    <property type="protein sequence ID" value="SCZ80636.1"/>
    <property type="molecule type" value="Genomic_DNA"/>
</dbReference>
<evidence type="ECO:0000259" key="11">
    <source>
        <dbReference type="Pfam" id="PF02096"/>
    </source>
</evidence>
<proteinExistence type="inferred from homology"/>
<keyword evidence="2" id="KW-0813">Transport</keyword>
<comment type="similarity">
    <text evidence="9">Belongs to the OXA1/ALB3/YidC family.</text>
</comment>
<dbReference type="CDD" id="cd20070">
    <property type="entry name" value="5TM_YidC_Alb3"/>
    <property type="match status" value="1"/>
</dbReference>
<feature type="transmembrane region" description="Helical" evidence="10">
    <location>
        <begin position="253"/>
        <end position="276"/>
    </location>
</feature>
<gene>
    <name evidence="12" type="ORF">SAMN02910350_02396</name>
</gene>
<name>A0A1G5S2W0_PSEXY</name>
<feature type="transmembrane region" description="Helical" evidence="10">
    <location>
        <begin position="28"/>
        <end position="54"/>
    </location>
</feature>
<evidence type="ECO:0000256" key="4">
    <source>
        <dbReference type="ARBA" id="ARBA00022692"/>
    </source>
</evidence>
<evidence type="ECO:0000256" key="2">
    <source>
        <dbReference type="ARBA" id="ARBA00022448"/>
    </source>
</evidence>
<keyword evidence="3" id="KW-1003">Cell membrane</keyword>
<dbReference type="InterPro" id="IPR001708">
    <property type="entry name" value="YidC/ALB3/OXA1/COX18"/>
</dbReference>
<evidence type="ECO:0000256" key="7">
    <source>
        <dbReference type="ARBA" id="ARBA00023136"/>
    </source>
</evidence>
<evidence type="ECO:0000256" key="8">
    <source>
        <dbReference type="ARBA" id="ARBA00023186"/>
    </source>
</evidence>
<dbReference type="Pfam" id="PF02096">
    <property type="entry name" value="60KD_IMP"/>
    <property type="match status" value="1"/>
</dbReference>
<dbReference type="PANTHER" id="PTHR12428:SF65">
    <property type="entry name" value="CYTOCHROME C OXIDASE ASSEMBLY PROTEIN COX18, MITOCHONDRIAL"/>
    <property type="match status" value="1"/>
</dbReference>
<evidence type="ECO:0000256" key="6">
    <source>
        <dbReference type="ARBA" id="ARBA00022989"/>
    </source>
</evidence>
<evidence type="ECO:0000256" key="1">
    <source>
        <dbReference type="ARBA" id="ARBA00004651"/>
    </source>
</evidence>
<dbReference type="GO" id="GO:0015031">
    <property type="term" value="P:protein transport"/>
    <property type="evidence" value="ECO:0007669"/>
    <property type="project" value="UniProtKB-KW"/>
</dbReference>
<dbReference type="GO" id="GO:0051205">
    <property type="term" value="P:protein insertion into membrane"/>
    <property type="evidence" value="ECO:0007669"/>
    <property type="project" value="TreeGrafter"/>
</dbReference>
<dbReference type="InterPro" id="IPR028055">
    <property type="entry name" value="YidC/Oxa/ALB_C"/>
</dbReference>
<evidence type="ECO:0000256" key="3">
    <source>
        <dbReference type="ARBA" id="ARBA00022475"/>
    </source>
</evidence>
<dbReference type="Proteomes" id="UP000199428">
    <property type="component" value="Unassembled WGS sequence"/>
</dbReference>
<keyword evidence="5" id="KW-0653">Protein transport</keyword>
<keyword evidence="6 10" id="KW-1133">Transmembrane helix</keyword>
<dbReference type="PANTHER" id="PTHR12428">
    <property type="entry name" value="OXA1"/>
    <property type="match status" value="1"/>
</dbReference>